<gene>
    <name evidence="2" type="ORF">Anapl_05214</name>
</gene>
<organism evidence="2 3">
    <name type="scientific">Anas platyrhynchos</name>
    <name type="common">Mallard</name>
    <name type="synonym">Anas boschas</name>
    <dbReference type="NCBI Taxonomy" id="8839"/>
    <lineage>
        <taxon>Eukaryota</taxon>
        <taxon>Metazoa</taxon>
        <taxon>Chordata</taxon>
        <taxon>Craniata</taxon>
        <taxon>Vertebrata</taxon>
        <taxon>Euteleostomi</taxon>
        <taxon>Archelosauria</taxon>
        <taxon>Archosauria</taxon>
        <taxon>Dinosauria</taxon>
        <taxon>Saurischia</taxon>
        <taxon>Theropoda</taxon>
        <taxon>Coelurosauria</taxon>
        <taxon>Aves</taxon>
        <taxon>Neognathae</taxon>
        <taxon>Galloanserae</taxon>
        <taxon>Anseriformes</taxon>
        <taxon>Anatidae</taxon>
        <taxon>Anatinae</taxon>
        <taxon>Anas</taxon>
    </lineage>
</organism>
<evidence type="ECO:0000256" key="1">
    <source>
        <dbReference type="SAM" id="MobiDB-lite"/>
    </source>
</evidence>
<proteinExistence type="predicted"/>
<dbReference type="Proteomes" id="UP000296049">
    <property type="component" value="Unassembled WGS sequence"/>
</dbReference>
<dbReference type="EMBL" id="KB743186">
    <property type="protein sequence ID" value="EOB00549.1"/>
    <property type="molecule type" value="Genomic_DNA"/>
</dbReference>
<sequence length="127" mass="12766">MAAEGALLRAVALGTQVFAAGVSRLSRWGFSRALTSSSANPLWFLSDGRATVREAVLGPEAPMSPAETGCSQEGRRGRDGAPQRGLSPAELAPGPGTSCGTGLAAPAAPQEQSGTAAPGTLQHPQQS</sequence>
<reference evidence="3" key="1">
    <citation type="journal article" date="2013" name="Nat. Genet.">
        <title>The duck genome and transcriptome provide insight into an avian influenza virus reservoir species.</title>
        <authorList>
            <person name="Huang Y."/>
            <person name="Li Y."/>
            <person name="Burt D.W."/>
            <person name="Chen H."/>
            <person name="Zhang Y."/>
            <person name="Qian W."/>
            <person name="Kim H."/>
            <person name="Gan S."/>
            <person name="Zhao Y."/>
            <person name="Li J."/>
            <person name="Yi K."/>
            <person name="Feng H."/>
            <person name="Zhu P."/>
            <person name="Li B."/>
            <person name="Liu Q."/>
            <person name="Fairley S."/>
            <person name="Magor K.E."/>
            <person name="Du Z."/>
            <person name="Hu X."/>
            <person name="Goodman L."/>
            <person name="Tafer H."/>
            <person name="Vignal A."/>
            <person name="Lee T."/>
            <person name="Kim K.W."/>
            <person name="Sheng Z."/>
            <person name="An Y."/>
            <person name="Searle S."/>
            <person name="Herrero J."/>
            <person name="Groenen M.A."/>
            <person name="Crooijmans R.P."/>
            <person name="Faraut T."/>
            <person name="Cai Q."/>
            <person name="Webster R.G."/>
            <person name="Aldridge J.R."/>
            <person name="Warren W.C."/>
            <person name="Bartschat S."/>
            <person name="Kehr S."/>
            <person name="Marz M."/>
            <person name="Stadler P.F."/>
            <person name="Smith J."/>
            <person name="Kraus R.H."/>
            <person name="Zhao Y."/>
            <person name="Ren L."/>
            <person name="Fei J."/>
            <person name="Morisson M."/>
            <person name="Kaiser P."/>
            <person name="Griffin D.K."/>
            <person name="Rao M."/>
            <person name="Pitel F."/>
            <person name="Wang J."/>
            <person name="Li N."/>
        </authorList>
    </citation>
    <scope>NUCLEOTIDE SEQUENCE [LARGE SCALE GENOMIC DNA]</scope>
</reference>
<keyword evidence="3" id="KW-1185">Reference proteome</keyword>
<accession>R0L4L7</accession>
<dbReference type="AlphaFoldDB" id="R0L4L7"/>
<evidence type="ECO:0000313" key="2">
    <source>
        <dbReference type="EMBL" id="EOB00549.1"/>
    </source>
</evidence>
<protein>
    <submittedName>
        <fullName evidence="2">Uncharacterized protein</fullName>
    </submittedName>
</protein>
<name>R0L4L7_ANAPL</name>
<evidence type="ECO:0000313" key="3">
    <source>
        <dbReference type="Proteomes" id="UP000296049"/>
    </source>
</evidence>
<feature type="region of interest" description="Disordered" evidence="1">
    <location>
        <begin position="56"/>
        <end position="127"/>
    </location>
</feature>